<dbReference type="Pfam" id="PF00512">
    <property type="entry name" value="HisKA"/>
    <property type="match status" value="1"/>
</dbReference>
<evidence type="ECO:0000313" key="7">
    <source>
        <dbReference type="EMBL" id="GAA4325766.1"/>
    </source>
</evidence>
<dbReference type="Pfam" id="PF07695">
    <property type="entry name" value="7TMR-DISM_7TM"/>
    <property type="match status" value="1"/>
</dbReference>
<dbReference type="InterPro" id="IPR011622">
    <property type="entry name" value="7TMR_DISM_rcpt_extracell_dom2"/>
</dbReference>
<feature type="transmembrane region" description="Helical" evidence="5">
    <location>
        <begin position="281"/>
        <end position="301"/>
    </location>
</feature>
<evidence type="ECO:0000256" key="5">
    <source>
        <dbReference type="SAM" id="Phobius"/>
    </source>
</evidence>
<dbReference type="CDD" id="cd00082">
    <property type="entry name" value="HisKA"/>
    <property type="match status" value="1"/>
</dbReference>
<feature type="transmembrane region" description="Helical" evidence="5">
    <location>
        <begin position="333"/>
        <end position="350"/>
    </location>
</feature>
<dbReference type="InterPro" id="IPR036097">
    <property type="entry name" value="HisK_dim/P_sf"/>
</dbReference>
<dbReference type="InterPro" id="IPR003661">
    <property type="entry name" value="HisK_dim/P_dom"/>
</dbReference>
<dbReference type="InterPro" id="IPR005467">
    <property type="entry name" value="His_kinase_dom"/>
</dbReference>
<feature type="domain" description="Histidine kinase" evidence="6">
    <location>
        <begin position="444"/>
        <end position="645"/>
    </location>
</feature>
<dbReference type="Pfam" id="PF07696">
    <property type="entry name" value="7TMR-DISMED2"/>
    <property type="match status" value="1"/>
</dbReference>
<keyword evidence="5" id="KW-0812">Transmembrane</keyword>
<keyword evidence="4" id="KW-0418">Kinase</keyword>
<evidence type="ECO:0000256" key="2">
    <source>
        <dbReference type="ARBA" id="ARBA00012438"/>
    </source>
</evidence>
<dbReference type="Pfam" id="PF02518">
    <property type="entry name" value="HATPase_c"/>
    <property type="match status" value="1"/>
</dbReference>
<evidence type="ECO:0000256" key="1">
    <source>
        <dbReference type="ARBA" id="ARBA00000085"/>
    </source>
</evidence>
<dbReference type="SUPFAM" id="SSF47384">
    <property type="entry name" value="Homodimeric domain of signal transducing histidine kinase"/>
    <property type="match status" value="1"/>
</dbReference>
<dbReference type="Gene3D" id="1.10.287.130">
    <property type="match status" value="1"/>
</dbReference>
<evidence type="ECO:0000259" key="6">
    <source>
        <dbReference type="PROSITE" id="PS50109"/>
    </source>
</evidence>
<accession>A0ABP8GK06</accession>
<feature type="transmembrane region" description="Helical" evidence="5">
    <location>
        <begin position="212"/>
        <end position="230"/>
    </location>
</feature>
<sequence>MPQPAERWLTADAQVFEDRAARLDIDDIAALPDGAGGFEPADAERLRPAYSRSAWWLRLEMANCASEEMRFVLDLGSPRLRQVDFYVERGGVRSLVRFDMARVRNRDAGNETRPAADDDLAGDGIARPGADGGVRHAPHPVLAFGLAPAERVRIFIRVRSELSIQLTPRLSAPDAFSRREAGITLRNGLLLGGLLAMAAYGLTMGLLSRQGLFLLQGLCFMSFALYEASYRGIARLHLWPPGSSLAWRGPPLLASLSHIVLLAYLHRLLAAGGIALPWPRWFAALACANAIVAGAALFGDVRIAAQAAGYMALLQMASLIAAAVRLRAQLARWRLSVTLALGLLLAGALQRVLEDHGLLFLGGLGTSSNPLYELTTLIALLTVFVAWLGDVGRDHKATEMALAAARDETKRRLQQEVERRKRKLGSALREADDIHRQQTRMLAYIGHDLRAPLATIIGYARLLGKNLEPALAAPVRAIERSAEYQLNLIGELLEYTRGELRPDASPPQPLDLDEWLRDIAQYASLLALQQNSRFSYEHPHRLPGRLALDGRRLQRALLNLLAHATRLQSGGAGHLRVTAEPAGAAWRLRFEIVASGGARAEAVPEDDGGLGLYIARRIARSLGGEVSVTSADDATILALTLEAASG</sequence>
<dbReference type="PANTHER" id="PTHR43047">
    <property type="entry name" value="TWO-COMPONENT HISTIDINE PROTEIN KINASE"/>
    <property type="match status" value="1"/>
</dbReference>
<dbReference type="InterPro" id="IPR036890">
    <property type="entry name" value="HATPase_C_sf"/>
</dbReference>
<dbReference type="InterPro" id="IPR003594">
    <property type="entry name" value="HATPase_dom"/>
</dbReference>
<comment type="caution">
    <text evidence="7">The sequence shown here is derived from an EMBL/GenBank/DDBJ whole genome shotgun (WGS) entry which is preliminary data.</text>
</comment>
<evidence type="ECO:0000256" key="4">
    <source>
        <dbReference type="ARBA" id="ARBA00022777"/>
    </source>
</evidence>
<organism evidence="7 8">
    <name type="scientific">Pigmentiphaga soli</name>
    <dbReference type="NCBI Taxonomy" id="1007095"/>
    <lineage>
        <taxon>Bacteria</taxon>
        <taxon>Pseudomonadati</taxon>
        <taxon>Pseudomonadota</taxon>
        <taxon>Betaproteobacteria</taxon>
        <taxon>Burkholderiales</taxon>
        <taxon>Alcaligenaceae</taxon>
        <taxon>Pigmentiphaga</taxon>
    </lineage>
</organism>
<dbReference type="EC" id="2.7.13.3" evidence="2"/>
<evidence type="ECO:0000313" key="8">
    <source>
        <dbReference type="Proteomes" id="UP001501671"/>
    </source>
</evidence>
<dbReference type="Gene3D" id="2.60.40.2380">
    <property type="match status" value="1"/>
</dbReference>
<keyword evidence="5" id="KW-0472">Membrane</keyword>
<feature type="transmembrane region" description="Helical" evidence="5">
    <location>
        <begin position="307"/>
        <end position="326"/>
    </location>
</feature>
<dbReference type="SMART" id="SM00387">
    <property type="entry name" value="HATPase_c"/>
    <property type="match status" value="1"/>
</dbReference>
<keyword evidence="3" id="KW-0808">Transferase</keyword>
<protein>
    <recommendedName>
        <fullName evidence="2">histidine kinase</fullName>
        <ecNumber evidence="2">2.7.13.3</ecNumber>
    </recommendedName>
</protein>
<dbReference type="Gene3D" id="3.30.565.10">
    <property type="entry name" value="Histidine kinase-like ATPase, C-terminal domain"/>
    <property type="match status" value="1"/>
</dbReference>
<dbReference type="PROSITE" id="PS50109">
    <property type="entry name" value="HIS_KIN"/>
    <property type="match status" value="1"/>
</dbReference>
<feature type="transmembrane region" description="Helical" evidence="5">
    <location>
        <begin position="188"/>
        <end position="207"/>
    </location>
</feature>
<dbReference type="EMBL" id="BAABFO010000003">
    <property type="protein sequence ID" value="GAA4325766.1"/>
    <property type="molecule type" value="Genomic_DNA"/>
</dbReference>
<reference evidence="8" key="1">
    <citation type="journal article" date="2019" name="Int. J. Syst. Evol. Microbiol.">
        <title>The Global Catalogue of Microorganisms (GCM) 10K type strain sequencing project: providing services to taxonomists for standard genome sequencing and annotation.</title>
        <authorList>
            <consortium name="The Broad Institute Genomics Platform"/>
            <consortium name="The Broad Institute Genome Sequencing Center for Infectious Disease"/>
            <person name="Wu L."/>
            <person name="Ma J."/>
        </authorList>
    </citation>
    <scope>NUCLEOTIDE SEQUENCE [LARGE SCALE GENOMIC DNA]</scope>
    <source>
        <strain evidence="8">JCM 17666</strain>
    </source>
</reference>
<dbReference type="PANTHER" id="PTHR43047:SF72">
    <property type="entry name" value="OSMOSENSING HISTIDINE PROTEIN KINASE SLN1"/>
    <property type="match status" value="1"/>
</dbReference>
<feature type="transmembrane region" description="Helical" evidence="5">
    <location>
        <begin position="250"/>
        <end position="269"/>
    </location>
</feature>
<dbReference type="Proteomes" id="UP001501671">
    <property type="component" value="Unassembled WGS sequence"/>
</dbReference>
<feature type="transmembrane region" description="Helical" evidence="5">
    <location>
        <begin position="370"/>
        <end position="389"/>
    </location>
</feature>
<name>A0ABP8GK06_9BURK</name>
<dbReference type="InterPro" id="IPR011623">
    <property type="entry name" value="7TMR_DISM_rcpt_extracell_dom1"/>
</dbReference>
<dbReference type="SMART" id="SM00388">
    <property type="entry name" value="HisKA"/>
    <property type="match status" value="1"/>
</dbReference>
<evidence type="ECO:0000256" key="3">
    <source>
        <dbReference type="ARBA" id="ARBA00022679"/>
    </source>
</evidence>
<dbReference type="SUPFAM" id="SSF55874">
    <property type="entry name" value="ATPase domain of HSP90 chaperone/DNA topoisomerase II/histidine kinase"/>
    <property type="match status" value="1"/>
</dbReference>
<comment type="catalytic activity">
    <reaction evidence="1">
        <text>ATP + protein L-histidine = ADP + protein N-phospho-L-histidine.</text>
        <dbReference type="EC" id="2.7.13.3"/>
    </reaction>
</comment>
<proteinExistence type="predicted"/>
<keyword evidence="8" id="KW-1185">Reference proteome</keyword>
<gene>
    <name evidence="7" type="ORF">GCM10023144_08430</name>
</gene>
<keyword evidence="5" id="KW-1133">Transmembrane helix</keyword>